<comment type="function">
    <text evidence="1">Involved in DNA recombination.</text>
</comment>
<sequence length="132" mass="14864">MFVPTEGLYSEIVRNPVFFDDLRREEQIIVAGPSTLSALLNSLSVGFKTLNIQKSADHISKTLASVKTEFGKFGGILVKAQKHLQHASGNIDELLNRRTTAIERTLRHIELSEGEPALDLLHFQKDEEEYED</sequence>
<gene>
    <name evidence="5" type="ORF">SORDD16_01724</name>
</gene>
<protein>
    <submittedName>
        <fullName evidence="5">DNA recombination protein RmuC</fullName>
    </submittedName>
</protein>
<evidence type="ECO:0000313" key="5">
    <source>
        <dbReference type="EMBL" id="KXT84745.1"/>
    </source>
</evidence>
<evidence type="ECO:0000256" key="4">
    <source>
        <dbReference type="ARBA" id="ARBA00023172"/>
    </source>
</evidence>
<accession>A0A139P921</accession>
<dbReference type="EMBL" id="LQOB01000306">
    <property type="protein sequence ID" value="KXT84745.1"/>
    <property type="molecule type" value="Genomic_DNA"/>
</dbReference>
<dbReference type="GO" id="GO:0006310">
    <property type="term" value="P:DNA recombination"/>
    <property type="evidence" value="ECO:0007669"/>
    <property type="project" value="UniProtKB-KW"/>
</dbReference>
<evidence type="ECO:0000256" key="1">
    <source>
        <dbReference type="ARBA" id="ARBA00003416"/>
    </source>
</evidence>
<evidence type="ECO:0000256" key="3">
    <source>
        <dbReference type="ARBA" id="ARBA00023054"/>
    </source>
</evidence>
<dbReference type="PANTHER" id="PTHR30563:SF0">
    <property type="entry name" value="DNA RECOMBINATION PROTEIN RMUC"/>
    <property type="match status" value="1"/>
</dbReference>
<dbReference type="Proteomes" id="UP000072653">
    <property type="component" value="Unassembled WGS sequence"/>
</dbReference>
<dbReference type="InterPro" id="IPR003798">
    <property type="entry name" value="DNA_recombination_RmuC"/>
</dbReference>
<dbReference type="PATRIC" id="fig|1303.79.peg.2037"/>
<keyword evidence="3" id="KW-0175">Coiled coil</keyword>
<comment type="similarity">
    <text evidence="2">Belongs to the RmuC family.</text>
</comment>
<keyword evidence="4" id="KW-0233">DNA recombination</keyword>
<dbReference type="PANTHER" id="PTHR30563">
    <property type="entry name" value="DNA RECOMBINATION PROTEIN RMUC"/>
    <property type="match status" value="1"/>
</dbReference>
<name>A0A139P921_STROR</name>
<organism evidence="5 6">
    <name type="scientific">Streptococcus oralis</name>
    <dbReference type="NCBI Taxonomy" id="1303"/>
    <lineage>
        <taxon>Bacteria</taxon>
        <taxon>Bacillati</taxon>
        <taxon>Bacillota</taxon>
        <taxon>Bacilli</taxon>
        <taxon>Lactobacillales</taxon>
        <taxon>Streptococcaceae</taxon>
        <taxon>Streptococcus</taxon>
    </lineage>
</organism>
<reference evidence="5 6" key="1">
    <citation type="submission" date="2016-01" db="EMBL/GenBank/DDBJ databases">
        <title>Highly variable Streptococcus oralis are common among viridans streptococci isolated from primates.</title>
        <authorList>
            <person name="Denapaite D."/>
            <person name="Rieger M."/>
            <person name="Koendgen S."/>
            <person name="Brueckner R."/>
            <person name="Ochigava I."/>
            <person name="Kappeler P."/>
            <person name="Maetz-Rensing K."/>
            <person name="Leendertz F."/>
            <person name="Hakenbeck R."/>
        </authorList>
    </citation>
    <scope>NUCLEOTIDE SEQUENCE [LARGE SCALE GENOMIC DNA]</scope>
    <source>
        <strain evidence="5 6">DD16</strain>
    </source>
</reference>
<proteinExistence type="inferred from homology"/>
<dbReference type="Pfam" id="PF02646">
    <property type="entry name" value="RmuC"/>
    <property type="match status" value="1"/>
</dbReference>
<evidence type="ECO:0000256" key="2">
    <source>
        <dbReference type="ARBA" id="ARBA00009840"/>
    </source>
</evidence>
<comment type="caution">
    <text evidence="5">The sequence shown here is derived from an EMBL/GenBank/DDBJ whole genome shotgun (WGS) entry which is preliminary data.</text>
</comment>
<dbReference type="AlphaFoldDB" id="A0A139P921"/>
<evidence type="ECO:0000313" key="6">
    <source>
        <dbReference type="Proteomes" id="UP000072653"/>
    </source>
</evidence>